<protein>
    <recommendedName>
        <fullName evidence="4">Alkaline shock response membrane anchor protein AmaP</fullName>
    </recommendedName>
</protein>
<feature type="transmembrane region" description="Helical" evidence="1">
    <location>
        <begin position="54"/>
        <end position="74"/>
    </location>
</feature>
<keyword evidence="1" id="KW-0472">Membrane</keyword>
<evidence type="ECO:0000313" key="2">
    <source>
        <dbReference type="EMBL" id="GID11866.1"/>
    </source>
</evidence>
<evidence type="ECO:0000313" key="3">
    <source>
        <dbReference type="Proteomes" id="UP000612808"/>
    </source>
</evidence>
<keyword evidence="1" id="KW-0812">Transmembrane</keyword>
<dbReference type="RefSeq" id="WP_203657859.1">
    <property type="nucleotide sequence ID" value="NZ_BAAAZM010000005.1"/>
</dbReference>
<organism evidence="2 3">
    <name type="scientific">Actinocatenispora rupis</name>
    <dbReference type="NCBI Taxonomy" id="519421"/>
    <lineage>
        <taxon>Bacteria</taxon>
        <taxon>Bacillati</taxon>
        <taxon>Actinomycetota</taxon>
        <taxon>Actinomycetes</taxon>
        <taxon>Micromonosporales</taxon>
        <taxon>Micromonosporaceae</taxon>
        <taxon>Actinocatenispora</taxon>
    </lineage>
</organism>
<evidence type="ECO:0008006" key="4">
    <source>
        <dbReference type="Google" id="ProtNLM"/>
    </source>
</evidence>
<evidence type="ECO:0000256" key="1">
    <source>
        <dbReference type="SAM" id="Phobius"/>
    </source>
</evidence>
<dbReference type="EMBL" id="BOMB01000015">
    <property type="protein sequence ID" value="GID11866.1"/>
    <property type="molecule type" value="Genomic_DNA"/>
</dbReference>
<dbReference type="AlphaFoldDB" id="A0A8J3J5A1"/>
<accession>A0A8J3J5A1</accession>
<dbReference type="Proteomes" id="UP000612808">
    <property type="component" value="Unassembled WGS sequence"/>
</dbReference>
<keyword evidence="1" id="KW-1133">Transmembrane helix</keyword>
<gene>
    <name evidence="2" type="ORF">Aru02nite_27550</name>
</gene>
<name>A0A8J3J5A1_9ACTN</name>
<sequence>MRVVNRLAGVLLGLVLLAGGLLVVVEGVLAATGRRPWPVDFATWYGPLTRTELRAPVVLACSIAVGVLGLLLFVTQVRRWAPPRLAVRHGTGARPVSWWVYRRSVERELSSAVDALPGVSETRCRLRGRGDRWRLTVSPRGRSDTGEPVHRAVTAQLERMAAPVPVRVRVALRRPRRVA</sequence>
<proteinExistence type="predicted"/>
<comment type="caution">
    <text evidence="2">The sequence shown here is derived from an EMBL/GenBank/DDBJ whole genome shotgun (WGS) entry which is preliminary data.</text>
</comment>
<reference evidence="2" key="1">
    <citation type="submission" date="2021-01" db="EMBL/GenBank/DDBJ databases">
        <title>Whole genome shotgun sequence of Actinocatenispora rupis NBRC 107355.</title>
        <authorList>
            <person name="Komaki H."/>
            <person name="Tamura T."/>
        </authorList>
    </citation>
    <scope>NUCLEOTIDE SEQUENCE</scope>
    <source>
        <strain evidence="2">NBRC 107355</strain>
    </source>
</reference>
<keyword evidence="3" id="KW-1185">Reference proteome</keyword>